<feature type="domain" description="Glycosyltransferase 2-like" evidence="1">
    <location>
        <begin position="8"/>
        <end position="112"/>
    </location>
</feature>
<dbReference type="GO" id="GO:0016757">
    <property type="term" value="F:glycosyltransferase activity"/>
    <property type="evidence" value="ECO:0007669"/>
    <property type="project" value="UniProtKB-KW"/>
</dbReference>
<organism evidence="2 3">
    <name type="scientific">Stenomitos frigidus AS-A4</name>
    <dbReference type="NCBI Taxonomy" id="2933935"/>
    <lineage>
        <taxon>Bacteria</taxon>
        <taxon>Bacillati</taxon>
        <taxon>Cyanobacteriota</taxon>
        <taxon>Cyanophyceae</taxon>
        <taxon>Leptolyngbyales</taxon>
        <taxon>Leptolyngbyaceae</taxon>
        <taxon>Stenomitos</taxon>
    </lineage>
</organism>
<dbReference type="Pfam" id="PF00535">
    <property type="entry name" value="Glycos_transf_2"/>
    <property type="match status" value="1"/>
</dbReference>
<dbReference type="PANTHER" id="PTHR22916">
    <property type="entry name" value="GLYCOSYLTRANSFERASE"/>
    <property type="match status" value="1"/>
</dbReference>
<dbReference type="InterPro" id="IPR001173">
    <property type="entry name" value="Glyco_trans_2-like"/>
</dbReference>
<protein>
    <submittedName>
        <fullName evidence="2">Glycosyltransferase</fullName>
        <ecNumber evidence="2">2.4.-.-</ecNumber>
    </submittedName>
</protein>
<evidence type="ECO:0000259" key="1">
    <source>
        <dbReference type="Pfam" id="PF00535"/>
    </source>
</evidence>
<dbReference type="InterPro" id="IPR029044">
    <property type="entry name" value="Nucleotide-diphossugar_trans"/>
</dbReference>
<keyword evidence="3" id="KW-1185">Reference proteome</keyword>
<dbReference type="Proteomes" id="UP001476950">
    <property type="component" value="Unassembled WGS sequence"/>
</dbReference>
<dbReference type="SUPFAM" id="SSF53448">
    <property type="entry name" value="Nucleotide-diphospho-sugar transferases"/>
    <property type="match status" value="1"/>
</dbReference>
<keyword evidence="2" id="KW-0808">Transferase</keyword>
<dbReference type="EC" id="2.4.-.-" evidence="2"/>
<proteinExistence type="predicted"/>
<name>A0ABV0KPH1_9CYAN</name>
<dbReference type="Gene3D" id="3.90.550.10">
    <property type="entry name" value="Spore Coat Polysaccharide Biosynthesis Protein SpsA, Chain A"/>
    <property type="match status" value="1"/>
</dbReference>
<reference evidence="2 3" key="1">
    <citation type="submission" date="2022-04" db="EMBL/GenBank/DDBJ databases">
        <title>Positive selection, recombination, and allopatry shape intraspecific diversity of widespread and dominant cyanobacteria.</title>
        <authorList>
            <person name="Wei J."/>
            <person name="Shu W."/>
            <person name="Hu C."/>
        </authorList>
    </citation>
    <scope>NUCLEOTIDE SEQUENCE [LARGE SCALE GENOMIC DNA]</scope>
    <source>
        <strain evidence="2 3">AS-A4</strain>
    </source>
</reference>
<keyword evidence="2" id="KW-0328">Glycosyltransferase</keyword>
<dbReference type="RefSeq" id="WP_190446629.1">
    <property type="nucleotide sequence ID" value="NZ_JAMPLM010000024.1"/>
</dbReference>
<dbReference type="PANTHER" id="PTHR22916:SF3">
    <property type="entry name" value="UDP-GLCNAC:BETAGAL BETA-1,3-N-ACETYLGLUCOSAMINYLTRANSFERASE-LIKE PROTEIN 1"/>
    <property type="match status" value="1"/>
</dbReference>
<accession>A0ABV0KPH1</accession>
<sequence>MDKNSLVSILINNYNYGNFIAEAIDSALNQNYPEIEVIVVDDGSTDNSREIIASYGDRIKPILKKNGGQASAFNAGFAASTGDFICFLDSDDLFKVDKVTAVVNAFQQDKTIGWYFHTLELFGSQLDQKELDSVSSELSGIYDLRPYILRGKLRGSLPFEVNIATSGTCCRRSLLERILPMSEETRITSDDYIKYAALGISKGFISFQPLARQRIHGNNAYTLTPGIEKLRAKTQILTACQLKEKFPELSKFSNNLVAMGISIYWKIGSIEAATQKLLNTYMSTINYLEKAKIYTKVVYYRFIRHRLNTFGFKK</sequence>
<gene>
    <name evidence="2" type="ORF">NDI38_21065</name>
</gene>
<evidence type="ECO:0000313" key="3">
    <source>
        <dbReference type="Proteomes" id="UP001476950"/>
    </source>
</evidence>
<comment type="caution">
    <text evidence="2">The sequence shown here is derived from an EMBL/GenBank/DDBJ whole genome shotgun (WGS) entry which is preliminary data.</text>
</comment>
<dbReference type="EMBL" id="JAMPLM010000024">
    <property type="protein sequence ID" value="MEP1060928.1"/>
    <property type="molecule type" value="Genomic_DNA"/>
</dbReference>
<evidence type="ECO:0000313" key="2">
    <source>
        <dbReference type="EMBL" id="MEP1060928.1"/>
    </source>
</evidence>